<proteinExistence type="predicted"/>
<name>A0A078FAT0_BRANA</name>
<evidence type="ECO:0000313" key="1">
    <source>
        <dbReference type="EMBL" id="CDY08943.1"/>
    </source>
</evidence>
<dbReference type="Proteomes" id="UP000028999">
    <property type="component" value="Unassembled WGS sequence"/>
</dbReference>
<organism evidence="1 2">
    <name type="scientific">Brassica napus</name>
    <name type="common">Rape</name>
    <dbReference type="NCBI Taxonomy" id="3708"/>
    <lineage>
        <taxon>Eukaryota</taxon>
        <taxon>Viridiplantae</taxon>
        <taxon>Streptophyta</taxon>
        <taxon>Embryophyta</taxon>
        <taxon>Tracheophyta</taxon>
        <taxon>Spermatophyta</taxon>
        <taxon>Magnoliopsida</taxon>
        <taxon>eudicotyledons</taxon>
        <taxon>Gunneridae</taxon>
        <taxon>Pentapetalae</taxon>
        <taxon>rosids</taxon>
        <taxon>malvids</taxon>
        <taxon>Brassicales</taxon>
        <taxon>Brassicaceae</taxon>
        <taxon>Brassiceae</taxon>
        <taxon>Brassica</taxon>
    </lineage>
</organism>
<dbReference type="Gramene" id="CDY08943">
    <property type="protein sequence ID" value="CDY08943"/>
    <property type="gene ID" value="GSBRNA2T00000977001"/>
</dbReference>
<sequence>MNQSEIQLLVLDLSSTKKPRFRDLSASASSSLLDDSPSVSDLSSTMKRSLFDDEAVGVSLGGSHRRRTVALLDDSAAISLSMADTRKNH</sequence>
<protein>
    <submittedName>
        <fullName evidence="1">BnaC08g11730D protein</fullName>
    </submittedName>
</protein>
<dbReference type="PaxDb" id="3708-A0A078FAT0"/>
<evidence type="ECO:0000313" key="2">
    <source>
        <dbReference type="Proteomes" id="UP000028999"/>
    </source>
</evidence>
<keyword evidence="2" id="KW-1185">Reference proteome</keyword>
<reference evidence="1 2" key="1">
    <citation type="journal article" date="2014" name="Science">
        <title>Plant genetics. Early allopolyploid evolution in the post-Neolithic Brassica napus oilseed genome.</title>
        <authorList>
            <person name="Chalhoub B."/>
            <person name="Denoeud F."/>
            <person name="Liu S."/>
            <person name="Parkin I.A."/>
            <person name="Tang H."/>
            <person name="Wang X."/>
            <person name="Chiquet J."/>
            <person name="Belcram H."/>
            <person name="Tong C."/>
            <person name="Samans B."/>
            <person name="Correa M."/>
            <person name="Da Silva C."/>
            <person name="Just J."/>
            <person name="Falentin C."/>
            <person name="Koh C.S."/>
            <person name="Le Clainche I."/>
            <person name="Bernard M."/>
            <person name="Bento P."/>
            <person name="Noel B."/>
            <person name="Labadie K."/>
            <person name="Alberti A."/>
            <person name="Charles M."/>
            <person name="Arnaud D."/>
            <person name="Guo H."/>
            <person name="Daviaud C."/>
            <person name="Alamery S."/>
            <person name="Jabbari K."/>
            <person name="Zhao M."/>
            <person name="Edger P.P."/>
            <person name="Chelaifa H."/>
            <person name="Tack D."/>
            <person name="Lassalle G."/>
            <person name="Mestiri I."/>
            <person name="Schnel N."/>
            <person name="Le Paslier M.C."/>
            <person name="Fan G."/>
            <person name="Renault V."/>
            <person name="Bayer P.E."/>
            <person name="Golicz A.A."/>
            <person name="Manoli S."/>
            <person name="Lee T.H."/>
            <person name="Thi V.H."/>
            <person name="Chalabi S."/>
            <person name="Hu Q."/>
            <person name="Fan C."/>
            <person name="Tollenaere R."/>
            <person name="Lu Y."/>
            <person name="Battail C."/>
            <person name="Shen J."/>
            <person name="Sidebottom C.H."/>
            <person name="Wang X."/>
            <person name="Canaguier A."/>
            <person name="Chauveau A."/>
            <person name="Berard A."/>
            <person name="Deniot G."/>
            <person name="Guan M."/>
            <person name="Liu Z."/>
            <person name="Sun F."/>
            <person name="Lim Y.P."/>
            <person name="Lyons E."/>
            <person name="Town C.D."/>
            <person name="Bancroft I."/>
            <person name="Wang X."/>
            <person name="Meng J."/>
            <person name="Ma J."/>
            <person name="Pires J.C."/>
            <person name="King G.J."/>
            <person name="Brunel D."/>
            <person name="Delourme R."/>
            <person name="Renard M."/>
            <person name="Aury J.M."/>
            <person name="Adams K.L."/>
            <person name="Batley J."/>
            <person name="Snowdon R.J."/>
            <person name="Tost J."/>
            <person name="Edwards D."/>
            <person name="Zhou Y."/>
            <person name="Hua W."/>
            <person name="Sharpe A.G."/>
            <person name="Paterson A.H."/>
            <person name="Guan C."/>
            <person name="Wincker P."/>
        </authorList>
    </citation>
    <scope>NUCLEOTIDE SEQUENCE [LARGE SCALE GENOMIC DNA]</scope>
    <source>
        <strain evidence="2">cv. Darmor-bzh</strain>
    </source>
</reference>
<dbReference type="EMBL" id="LK031990">
    <property type="protein sequence ID" value="CDY08943.1"/>
    <property type="molecule type" value="Genomic_DNA"/>
</dbReference>
<gene>
    <name evidence="1" type="primary">BnaC08g11730D</name>
    <name evidence="1" type="ORF">GSBRNA2T00000977001</name>
</gene>
<accession>A0A078FAT0</accession>
<dbReference type="AlphaFoldDB" id="A0A078FAT0"/>